<protein>
    <recommendedName>
        <fullName evidence="3">FAS1 domain-containing protein</fullName>
    </recommendedName>
</protein>
<dbReference type="SUPFAM" id="SSF82153">
    <property type="entry name" value="FAS1 domain"/>
    <property type="match status" value="1"/>
</dbReference>
<evidence type="ECO:0000313" key="2">
    <source>
        <dbReference type="Proteomes" id="UP000620550"/>
    </source>
</evidence>
<comment type="caution">
    <text evidence="1">The sequence shown here is derived from an EMBL/GenBank/DDBJ whole genome shotgun (WGS) entry which is preliminary data.</text>
</comment>
<evidence type="ECO:0008006" key="3">
    <source>
        <dbReference type="Google" id="ProtNLM"/>
    </source>
</evidence>
<name>A0ABQ3I107_9SPHI</name>
<dbReference type="Gene3D" id="2.30.180.10">
    <property type="entry name" value="FAS1 domain"/>
    <property type="match status" value="1"/>
</dbReference>
<reference evidence="2" key="1">
    <citation type="journal article" date="2019" name="Int. J. Syst. Evol. Microbiol.">
        <title>The Global Catalogue of Microorganisms (GCM) 10K type strain sequencing project: providing services to taxonomists for standard genome sequencing and annotation.</title>
        <authorList>
            <consortium name="The Broad Institute Genomics Platform"/>
            <consortium name="The Broad Institute Genome Sequencing Center for Infectious Disease"/>
            <person name="Wu L."/>
            <person name="Ma J."/>
        </authorList>
    </citation>
    <scope>NUCLEOTIDE SEQUENCE [LARGE SCALE GENOMIC DNA]</scope>
    <source>
        <strain evidence="2">CGMCC 1.12966</strain>
    </source>
</reference>
<sequence>MTMKRYNIIGILPVFLLLLWTSCESDGYLNDGGKADPHVNMTTYDFLKSHGKFDSLVAIIDRAGMKDLVNAPNTTFFASTDYSVRPYVSAKKQEKIIETGDENIQFGIKDIPTQQLDSLKMYMFDGQIGREDLTTEAKYYTNKFGNIPNVRFAIRLQRTIGYNDYLDYVEYLNFTWVNGTLDTDLPTGEVIPPANQDISYNCQTSGIITTTGTLHVMPDTHRLMFNRQRTASN</sequence>
<keyword evidence="2" id="KW-1185">Reference proteome</keyword>
<accession>A0ABQ3I107</accession>
<gene>
    <name evidence="1" type="ORF">GCM10017764_31180</name>
</gene>
<proteinExistence type="predicted"/>
<dbReference type="InterPro" id="IPR036378">
    <property type="entry name" value="FAS1_dom_sf"/>
</dbReference>
<dbReference type="PROSITE" id="PS51257">
    <property type="entry name" value="PROKAR_LIPOPROTEIN"/>
    <property type="match status" value="1"/>
</dbReference>
<dbReference type="Proteomes" id="UP000620550">
    <property type="component" value="Unassembled WGS sequence"/>
</dbReference>
<organism evidence="1 2">
    <name type="scientific">Sphingobacterium griseoflavum</name>
    <dbReference type="NCBI Taxonomy" id="1474952"/>
    <lineage>
        <taxon>Bacteria</taxon>
        <taxon>Pseudomonadati</taxon>
        <taxon>Bacteroidota</taxon>
        <taxon>Sphingobacteriia</taxon>
        <taxon>Sphingobacteriales</taxon>
        <taxon>Sphingobacteriaceae</taxon>
        <taxon>Sphingobacterium</taxon>
    </lineage>
</organism>
<evidence type="ECO:0000313" key="1">
    <source>
        <dbReference type="EMBL" id="GHE45685.1"/>
    </source>
</evidence>
<dbReference type="EMBL" id="BNAF01000013">
    <property type="protein sequence ID" value="GHE45685.1"/>
    <property type="molecule type" value="Genomic_DNA"/>
</dbReference>